<proteinExistence type="predicted"/>
<dbReference type="GO" id="GO:0032053">
    <property type="term" value="P:ciliary basal body organization"/>
    <property type="evidence" value="ECO:0007669"/>
    <property type="project" value="TreeGrafter"/>
</dbReference>
<dbReference type="EMBL" id="JACAGC010000029">
    <property type="protein sequence ID" value="KAF6272301.1"/>
    <property type="molecule type" value="Genomic_DNA"/>
</dbReference>
<reference evidence="1 2" key="1">
    <citation type="journal article" date="2020" name="Nature">
        <title>Six reference-quality genomes reveal evolution of bat adaptations.</title>
        <authorList>
            <person name="Jebb D."/>
            <person name="Huang Z."/>
            <person name="Pippel M."/>
            <person name="Hughes G.M."/>
            <person name="Lavrichenko K."/>
            <person name="Devanna P."/>
            <person name="Winkler S."/>
            <person name="Jermiin L.S."/>
            <person name="Skirmuntt E.C."/>
            <person name="Katzourakis A."/>
            <person name="Burkitt-Gray L."/>
            <person name="Ray D.A."/>
            <person name="Sullivan K.A.M."/>
            <person name="Roscito J.G."/>
            <person name="Kirilenko B.M."/>
            <person name="Davalos L.M."/>
            <person name="Corthals A.P."/>
            <person name="Power M.L."/>
            <person name="Jones G."/>
            <person name="Ransome R.D."/>
            <person name="Dechmann D.K.N."/>
            <person name="Locatelli A.G."/>
            <person name="Puechmaille S.J."/>
            <person name="Fedrigo O."/>
            <person name="Jarvis E.D."/>
            <person name="Hiller M."/>
            <person name="Vernes S.C."/>
            <person name="Myers E.W."/>
            <person name="Teeling E.C."/>
        </authorList>
    </citation>
    <scope>NUCLEOTIDE SEQUENCE [LARGE SCALE GENOMIC DNA]</scope>
    <source>
        <strain evidence="1">MRhiFer1</strain>
        <tissue evidence="1">Lung</tissue>
    </source>
</reference>
<comment type="caution">
    <text evidence="1">The sequence shown here is derived from an EMBL/GenBank/DDBJ whole genome shotgun (WGS) entry which is preliminary data.</text>
</comment>
<name>A0A7J7R838_RHIFE</name>
<dbReference type="Proteomes" id="UP000585614">
    <property type="component" value="Unassembled WGS sequence"/>
</dbReference>
<dbReference type="InterPro" id="IPR033207">
    <property type="entry name" value="CCP110"/>
</dbReference>
<sequence length="66" mass="7602">MEEYEKFCEKSLARIQEASLSTESFLPVQSESISLIRFHGVAVLSPLLNIEKRKEMQQEKQKTLAC</sequence>
<dbReference type="GO" id="GO:0032465">
    <property type="term" value="P:regulation of cytokinesis"/>
    <property type="evidence" value="ECO:0007669"/>
    <property type="project" value="InterPro"/>
</dbReference>
<organism evidence="1 2">
    <name type="scientific">Rhinolophus ferrumequinum</name>
    <name type="common">Greater horseshoe bat</name>
    <dbReference type="NCBI Taxonomy" id="59479"/>
    <lineage>
        <taxon>Eukaryota</taxon>
        <taxon>Metazoa</taxon>
        <taxon>Chordata</taxon>
        <taxon>Craniata</taxon>
        <taxon>Vertebrata</taxon>
        <taxon>Euteleostomi</taxon>
        <taxon>Mammalia</taxon>
        <taxon>Eutheria</taxon>
        <taxon>Laurasiatheria</taxon>
        <taxon>Chiroptera</taxon>
        <taxon>Yinpterochiroptera</taxon>
        <taxon>Rhinolophoidea</taxon>
        <taxon>Rhinolophidae</taxon>
        <taxon>Rhinolophinae</taxon>
        <taxon>Rhinolophus</taxon>
    </lineage>
</organism>
<gene>
    <name evidence="1" type="ORF">mRhiFer1_002391</name>
</gene>
<accession>A0A7J7R838</accession>
<dbReference type="Pfam" id="PF16025">
    <property type="entry name" value="CaM_bind"/>
    <property type="match status" value="1"/>
</dbReference>
<dbReference type="PANTHER" id="PTHR13594:SF1">
    <property type="entry name" value="CENTRIOLAR COILED-COIL PROTEIN OF 110 KDA"/>
    <property type="match status" value="1"/>
</dbReference>
<evidence type="ECO:0000313" key="1">
    <source>
        <dbReference type="EMBL" id="KAF6272301.1"/>
    </source>
</evidence>
<protein>
    <submittedName>
        <fullName evidence="1">Centriolar coiled-coil protein 110</fullName>
    </submittedName>
</protein>
<dbReference type="AlphaFoldDB" id="A0A7J7R838"/>
<dbReference type="GO" id="GO:1903723">
    <property type="term" value="P:negative regulation of centriole elongation"/>
    <property type="evidence" value="ECO:0007669"/>
    <property type="project" value="TreeGrafter"/>
</dbReference>
<dbReference type="GO" id="GO:0007099">
    <property type="term" value="P:centriole replication"/>
    <property type="evidence" value="ECO:0007669"/>
    <property type="project" value="InterPro"/>
</dbReference>
<evidence type="ECO:0000313" key="2">
    <source>
        <dbReference type="Proteomes" id="UP000585614"/>
    </source>
</evidence>
<dbReference type="PANTHER" id="PTHR13594">
    <property type="entry name" value="CENTRIOLAR COILED-COIL PROTEIN OF 110 KDA"/>
    <property type="match status" value="1"/>
</dbReference>
<dbReference type="GO" id="GO:0005814">
    <property type="term" value="C:centriole"/>
    <property type="evidence" value="ECO:0007669"/>
    <property type="project" value="InterPro"/>
</dbReference>